<name>A0ABY7AFD9_9FIRM</name>
<dbReference type="InterPro" id="IPR009061">
    <property type="entry name" value="DNA-bd_dom_put_sf"/>
</dbReference>
<dbReference type="Gene3D" id="1.10.1660.10">
    <property type="match status" value="1"/>
</dbReference>
<proteinExistence type="predicted"/>
<keyword evidence="1" id="KW-0678">Repressor</keyword>
<dbReference type="Gene3D" id="3.20.80.10">
    <property type="entry name" value="Regulatory factor, effector binding domain"/>
    <property type="match status" value="1"/>
</dbReference>
<dbReference type="InterPro" id="IPR047057">
    <property type="entry name" value="MerR_fam"/>
</dbReference>
<keyword evidence="7" id="KW-1185">Reference proteome</keyword>
<dbReference type="SMART" id="SM00422">
    <property type="entry name" value="HTH_MERR"/>
    <property type="match status" value="1"/>
</dbReference>
<evidence type="ECO:0000256" key="3">
    <source>
        <dbReference type="ARBA" id="ARBA00023125"/>
    </source>
</evidence>
<keyword evidence="3" id="KW-0238">DNA-binding</keyword>
<keyword evidence="2" id="KW-0805">Transcription regulation</keyword>
<feature type="domain" description="HTH merR-type" evidence="5">
    <location>
        <begin position="4"/>
        <end position="75"/>
    </location>
</feature>
<evidence type="ECO:0000256" key="2">
    <source>
        <dbReference type="ARBA" id="ARBA00023015"/>
    </source>
</evidence>
<dbReference type="PANTHER" id="PTHR30204:SF69">
    <property type="entry name" value="MERR-FAMILY TRANSCRIPTIONAL REGULATOR"/>
    <property type="match status" value="1"/>
</dbReference>
<protein>
    <submittedName>
        <fullName evidence="6">Helix-turn-helix domain-containing protein</fullName>
    </submittedName>
</protein>
<dbReference type="CDD" id="cd01107">
    <property type="entry name" value="HTH_BmrR"/>
    <property type="match status" value="1"/>
</dbReference>
<keyword evidence="4" id="KW-0804">Transcription</keyword>
<evidence type="ECO:0000313" key="6">
    <source>
        <dbReference type="EMBL" id="WAJ25336.1"/>
    </source>
</evidence>
<sequence>MTKLYSIGEVSRILNIPIKALRNYDQINLLKPSQTDAFTKYRYYSYDQFFIIDVIRYLNKTLNVPLEDIKILIQEGNGIDKLLTILESHQNQLNQKISDLEYSRKVTGSLINDLKHRMKYPEKIEIFEQYLLTRNLYYNELDVSIYDLDKHVSRNTMDGFNKSNSETNIMCTYYSIPELNADNHLKVKGFGIFSDQKIPGLSCRILPEGRYLTKRFLYSEENLVLALNEMIEYTKERNICIDNHAYLVSKMVNVSAASKYNYYMDLQLLHLLNENE</sequence>
<dbReference type="SUPFAM" id="SSF46955">
    <property type="entry name" value="Putative DNA-binding domain"/>
    <property type="match status" value="1"/>
</dbReference>
<dbReference type="Proteomes" id="UP001163115">
    <property type="component" value="Chromosome"/>
</dbReference>
<dbReference type="EMBL" id="CP113524">
    <property type="protein sequence ID" value="WAJ25336.1"/>
    <property type="molecule type" value="Genomic_DNA"/>
</dbReference>
<dbReference type="PANTHER" id="PTHR30204">
    <property type="entry name" value="REDOX-CYCLING DRUG-SENSING TRANSCRIPTIONAL ACTIVATOR SOXR"/>
    <property type="match status" value="1"/>
</dbReference>
<evidence type="ECO:0000313" key="7">
    <source>
        <dbReference type="Proteomes" id="UP001163115"/>
    </source>
</evidence>
<dbReference type="SUPFAM" id="SSF55136">
    <property type="entry name" value="Probable bacterial effector-binding domain"/>
    <property type="match status" value="1"/>
</dbReference>
<dbReference type="Pfam" id="PF13411">
    <property type="entry name" value="MerR_1"/>
    <property type="match status" value="1"/>
</dbReference>
<dbReference type="InterPro" id="IPR011256">
    <property type="entry name" value="Reg_factor_effector_dom_sf"/>
</dbReference>
<reference evidence="6" key="1">
    <citation type="submission" date="2022-11" db="EMBL/GenBank/DDBJ databases">
        <title>Lacrimispora xylanolytica sy1, complete genome.</title>
        <authorList>
            <person name="Choi S."/>
        </authorList>
    </citation>
    <scope>NUCLEOTIDE SEQUENCE</scope>
    <source>
        <strain evidence="6">Sy1</strain>
    </source>
</reference>
<dbReference type="PROSITE" id="PS50937">
    <property type="entry name" value="HTH_MERR_2"/>
    <property type="match status" value="1"/>
</dbReference>
<organism evidence="6 7">
    <name type="scientific">Lacrimispora xylanolytica</name>
    <dbReference type="NCBI Taxonomy" id="29375"/>
    <lineage>
        <taxon>Bacteria</taxon>
        <taxon>Bacillati</taxon>
        <taxon>Bacillota</taxon>
        <taxon>Clostridia</taxon>
        <taxon>Lachnospirales</taxon>
        <taxon>Lachnospiraceae</taxon>
        <taxon>Lacrimispora</taxon>
    </lineage>
</organism>
<accession>A0ABY7AFD9</accession>
<evidence type="ECO:0000256" key="4">
    <source>
        <dbReference type="ARBA" id="ARBA00023163"/>
    </source>
</evidence>
<evidence type="ECO:0000256" key="1">
    <source>
        <dbReference type="ARBA" id="ARBA00022491"/>
    </source>
</evidence>
<dbReference type="InterPro" id="IPR000551">
    <property type="entry name" value="MerR-type_HTH_dom"/>
</dbReference>
<gene>
    <name evidence="6" type="ORF">OW255_07445</name>
</gene>
<evidence type="ECO:0000259" key="5">
    <source>
        <dbReference type="PROSITE" id="PS50937"/>
    </source>
</evidence>
<dbReference type="RefSeq" id="WP_268116203.1">
    <property type="nucleotide sequence ID" value="NZ_CP113524.1"/>
</dbReference>